<evidence type="ECO:0000259" key="4">
    <source>
        <dbReference type="PROSITE" id="PS50835"/>
    </source>
</evidence>
<evidence type="ECO:0000256" key="2">
    <source>
        <dbReference type="SAM" id="Phobius"/>
    </source>
</evidence>
<keyword evidence="3" id="KW-0732">Signal</keyword>
<dbReference type="SMART" id="SM00407">
    <property type="entry name" value="IGc1"/>
    <property type="match status" value="5"/>
</dbReference>
<evidence type="ECO:0000256" key="3">
    <source>
        <dbReference type="SAM" id="SignalP"/>
    </source>
</evidence>
<sequence length="1176" mass="133838">MERIVTWTTFPILLLSLGVTVTDADDLQLVGGNVYELVNMDIILKCVIKNMPTSVRMENMGVVWTKTVSNNQTSIYTFQAGRETPQRNGTYMDKDKLLEGDASLHLRNVQFDDEGQYKCVVYITPVKGELQFLLEVSDRPRVDIEPKETEVLLGNERSIVCRANNFYPNKIDIKWIKVKGGLIEPVTDNVCTGSPTMNDKGIFDISSRIIVKPVMEDNGNVYRCEVFHRTFEGGFSVESTLRVKEPEESSNALMITGILITILCLLGITAFLLYLKLFKPIAPQVTELQTPDTLKHKEQSLLSVLVSGFRPRNIKAILYLKRASQQPIQIFWYELEQKKPINILKKKTTDEVRVPLNINGNESVTDDSFKANIKEGKAHGDSTYSFTLIVTTFPDIYKDNGAVLTLEIQHSSSKKPIEWKRKINVIGVKPRLNQILVPPILVHGDLVALTCPINGFKPRPLIITWYKQELKGKEKKKILCVNENGGLKHYSNDVQKKRYSHSISEMVDETDHTYDVISVLTFIPSVSDDDQATFICEVEHIDTNYTVKQERVIHVKATPKLDSIQLVHDSPVAGAPMGLTCRIHSYYPQTSLEVFWYLDDTRLESIDVGDTTRSDDELYYCTSSVKTIPYWKDVGKVFKCLVKHESLPVSRETKWTLDELVSLPKVYEILSNPKLPELGKPLTLCCVVSEFYPKDCDVVWVRGYQRMEDGTKTEEPELDNVTKLYSRKTQRTFYPVIEDLGSEFTVEMTHRGVTHRPEKDLFVMKFKGIPTVSAVTKDTSICNYGHPVKLSCDVTGFLPKDITAEWRQDGRTITEGVEKVYSDGTDEHGCYSLSSTLDFIPTAYDFNKDYYFFVQHQKLKEPVERHAEVSLSVRRPVISEIVTNPQVVQFNRKVRLSINIEDFSPQDITVMWKRADKELKGTLNKELNANKLLNAESWIEFFPRFQDQACNFQCEVQHLFSKFQKKKEYVLLVKGCPYVSDIVSSSSEPAEGQKVTLTCDISQFSPKEIEVSWLKDGKPVKSGMSTSQPAAQANSTYNLTTKLVVTAEKNGGLFSVLVKHPTLGDETIKLDHRMTVGAEGPTGRIRCLQKRPKAGEDVTLHFDFQGDEAEKDYVTWFKNKKPLNSDLWNCVALEDDMTFRTTITFKTSPEESECEIRCEINDGYFPVEETMILKLF</sequence>
<protein>
    <submittedName>
        <fullName evidence="5">Uncharacterized LOC114647400</fullName>
    </submittedName>
</protein>
<dbReference type="SUPFAM" id="SSF48726">
    <property type="entry name" value="Immunoglobulin"/>
    <property type="match status" value="8"/>
</dbReference>
<dbReference type="InterPro" id="IPR003006">
    <property type="entry name" value="Ig/MHC_CS"/>
</dbReference>
<dbReference type="PROSITE" id="PS00290">
    <property type="entry name" value="IG_MHC"/>
    <property type="match status" value="2"/>
</dbReference>
<evidence type="ECO:0000313" key="5">
    <source>
        <dbReference type="Ensembl" id="ENSECRP00000005741.1"/>
    </source>
</evidence>
<dbReference type="AlphaFoldDB" id="A0A8C4X4W9"/>
<feature type="domain" description="Ig-like" evidence="4">
    <location>
        <begin position="430"/>
        <end position="554"/>
    </location>
</feature>
<dbReference type="Gene3D" id="2.60.40.10">
    <property type="entry name" value="Immunoglobulins"/>
    <property type="match status" value="9"/>
</dbReference>
<feature type="domain" description="Ig-like" evidence="4">
    <location>
        <begin position="559"/>
        <end position="624"/>
    </location>
</feature>
<dbReference type="Ensembl" id="ENSECRT00000005838.1">
    <property type="protein sequence ID" value="ENSECRP00000005741.1"/>
    <property type="gene ID" value="ENSECRG00000003840.1"/>
</dbReference>
<feature type="signal peptide" evidence="3">
    <location>
        <begin position="1"/>
        <end position="24"/>
    </location>
</feature>
<dbReference type="Proteomes" id="UP000694620">
    <property type="component" value="Chromosome 2"/>
</dbReference>
<dbReference type="InterPro" id="IPR050380">
    <property type="entry name" value="Immune_Resp_Modulators"/>
</dbReference>
<feature type="chain" id="PRO_5034623585" evidence="3">
    <location>
        <begin position="25"/>
        <end position="1176"/>
    </location>
</feature>
<dbReference type="PROSITE" id="PS50835">
    <property type="entry name" value="IG_LIKE"/>
    <property type="match status" value="7"/>
</dbReference>
<proteinExistence type="predicted"/>
<feature type="transmembrane region" description="Helical" evidence="2">
    <location>
        <begin position="252"/>
        <end position="275"/>
    </location>
</feature>
<organism evidence="5 6">
    <name type="scientific">Erpetoichthys calabaricus</name>
    <name type="common">Rope fish</name>
    <name type="synonym">Calamoichthys calabaricus</name>
    <dbReference type="NCBI Taxonomy" id="27687"/>
    <lineage>
        <taxon>Eukaryota</taxon>
        <taxon>Metazoa</taxon>
        <taxon>Chordata</taxon>
        <taxon>Craniata</taxon>
        <taxon>Vertebrata</taxon>
        <taxon>Euteleostomi</taxon>
        <taxon>Actinopterygii</taxon>
        <taxon>Polypteriformes</taxon>
        <taxon>Polypteridae</taxon>
        <taxon>Erpetoichthys</taxon>
    </lineage>
</organism>
<dbReference type="GeneTree" id="ENSGT00940000163348"/>
<evidence type="ECO:0000313" key="6">
    <source>
        <dbReference type="Proteomes" id="UP000694620"/>
    </source>
</evidence>
<dbReference type="Pfam" id="PF07686">
    <property type="entry name" value="V-set"/>
    <property type="match status" value="1"/>
</dbReference>
<reference evidence="5" key="1">
    <citation type="submission" date="2021-06" db="EMBL/GenBank/DDBJ databases">
        <authorList>
            <consortium name="Wellcome Sanger Institute Data Sharing"/>
        </authorList>
    </citation>
    <scope>NUCLEOTIDE SEQUENCE [LARGE SCALE GENOMIC DNA]</scope>
</reference>
<dbReference type="InterPro" id="IPR013783">
    <property type="entry name" value="Ig-like_fold"/>
</dbReference>
<feature type="domain" description="Ig-like" evidence="4">
    <location>
        <begin position="664"/>
        <end position="702"/>
    </location>
</feature>
<keyword evidence="6" id="KW-1185">Reference proteome</keyword>
<feature type="domain" description="Ig-like" evidence="4">
    <location>
        <begin position="977"/>
        <end position="1075"/>
    </location>
</feature>
<feature type="domain" description="Ig-like" evidence="4">
    <location>
        <begin position="11"/>
        <end position="121"/>
    </location>
</feature>
<evidence type="ECO:0000256" key="1">
    <source>
        <dbReference type="ARBA" id="ARBA00023319"/>
    </source>
</evidence>
<dbReference type="CDD" id="cd00098">
    <property type="entry name" value="IgC1"/>
    <property type="match status" value="4"/>
</dbReference>
<keyword evidence="1" id="KW-0393">Immunoglobulin domain</keyword>
<dbReference type="InterPro" id="IPR013106">
    <property type="entry name" value="Ig_V-set"/>
</dbReference>
<accession>A0A8C4X4W9</accession>
<dbReference type="SMART" id="SM00409">
    <property type="entry name" value="IG"/>
    <property type="match status" value="6"/>
</dbReference>
<dbReference type="PANTHER" id="PTHR23411">
    <property type="entry name" value="TAPASIN"/>
    <property type="match status" value="1"/>
</dbReference>
<dbReference type="InterPro" id="IPR003599">
    <property type="entry name" value="Ig_sub"/>
</dbReference>
<feature type="domain" description="Ig-like" evidence="4">
    <location>
        <begin position="770"/>
        <end position="870"/>
    </location>
</feature>
<gene>
    <name evidence="5" type="primary">LOC114647400</name>
</gene>
<keyword evidence="2" id="KW-0812">Transmembrane</keyword>
<dbReference type="InterPro" id="IPR003597">
    <property type="entry name" value="Ig_C1-set"/>
</dbReference>
<reference evidence="5" key="3">
    <citation type="submission" date="2025-09" db="UniProtKB">
        <authorList>
            <consortium name="Ensembl"/>
        </authorList>
    </citation>
    <scope>IDENTIFICATION</scope>
</reference>
<keyword evidence="2" id="KW-0472">Membrane</keyword>
<name>A0A8C4X4W9_ERPCA</name>
<dbReference type="InterPro" id="IPR007110">
    <property type="entry name" value="Ig-like_dom"/>
</dbReference>
<dbReference type="InterPro" id="IPR036179">
    <property type="entry name" value="Ig-like_dom_sf"/>
</dbReference>
<feature type="domain" description="Ig-like" evidence="4">
    <location>
        <begin position="140"/>
        <end position="242"/>
    </location>
</feature>
<keyword evidence="2" id="KW-1133">Transmembrane helix</keyword>
<reference evidence="5" key="2">
    <citation type="submission" date="2025-08" db="UniProtKB">
        <authorList>
            <consortium name="Ensembl"/>
        </authorList>
    </citation>
    <scope>IDENTIFICATION</scope>
</reference>
<dbReference type="Pfam" id="PF07654">
    <property type="entry name" value="C1-set"/>
    <property type="match status" value="6"/>
</dbReference>